<feature type="transmembrane region" description="Helical" evidence="6">
    <location>
        <begin position="165"/>
        <end position="184"/>
    </location>
</feature>
<dbReference type="PANTHER" id="PTHR11654">
    <property type="entry name" value="OLIGOPEPTIDE TRANSPORTER-RELATED"/>
    <property type="match status" value="1"/>
</dbReference>
<proteinExistence type="inferred from homology"/>
<name>A0AAP0PK58_9MAGN</name>
<evidence type="ECO:0000256" key="2">
    <source>
        <dbReference type="ARBA" id="ARBA00005982"/>
    </source>
</evidence>
<comment type="similarity">
    <text evidence="2">Belongs to the major facilitator superfamily. Proton-dependent oligopeptide transporter (POT/PTR) (TC 2.A.17) family.</text>
</comment>
<dbReference type="GO" id="GO:0016020">
    <property type="term" value="C:membrane"/>
    <property type="evidence" value="ECO:0007669"/>
    <property type="project" value="UniProtKB-SubCell"/>
</dbReference>
<organism evidence="7 8">
    <name type="scientific">Stephania japonica</name>
    <dbReference type="NCBI Taxonomy" id="461633"/>
    <lineage>
        <taxon>Eukaryota</taxon>
        <taxon>Viridiplantae</taxon>
        <taxon>Streptophyta</taxon>
        <taxon>Embryophyta</taxon>
        <taxon>Tracheophyta</taxon>
        <taxon>Spermatophyta</taxon>
        <taxon>Magnoliopsida</taxon>
        <taxon>Ranunculales</taxon>
        <taxon>Menispermaceae</taxon>
        <taxon>Menispermoideae</taxon>
        <taxon>Cissampelideae</taxon>
        <taxon>Stephania</taxon>
    </lineage>
</organism>
<dbReference type="EMBL" id="JBBNAE010000002">
    <property type="protein sequence ID" value="KAK9145614.1"/>
    <property type="molecule type" value="Genomic_DNA"/>
</dbReference>
<dbReference type="Proteomes" id="UP001417504">
    <property type="component" value="Unassembled WGS sequence"/>
</dbReference>
<evidence type="ECO:0000256" key="4">
    <source>
        <dbReference type="ARBA" id="ARBA00022989"/>
    </source>
</evidence>
<feature type="transmembrane region" description="Helical" evidence="6">
    <location>
        <begin position="205"/>
        <end position="224"/>
    </location>
</feature>
<reference evidence="7 8" key="1">
    <citation type="submission" date="2024-01" db="EMBL/GenBank/DDBJ databases">
        <title>Genome assemblies of Stephania.</title>
        <authorList>
            <person name="Yang L."/>
        </authorList>
    </citation>
    <scope>NUCLEOTIDE SEQUENCE [LARGE SCALE GENOMIC DNA]</scope>
    <source>
        <strain evidence="7">QJT</strain>
        <tissue evidence="7">Leaf</tissue>
    </source>
</reference>
<comment type="caution">
    <text evidence="7">The sequence shown here is derived from an EMBL/GenBank/DDBJ whole genome shotgun (WGS) entry which is preliminary data.</text>
</comment>
<evidence type="ECO:0000256" key="5">
    <source>
        <dbReference type="ARBA" id="ARBA00023136"/>
    </source>
</evidence>
<feature type="transmembrane region" description="Helical" evidence="6">
    <location>
        <begin position="124"/>
        <end position="145"/>
    </location>
</feature>
<dbReference type="AlphaFoldDB" id="A0AAP0PK58"/>
<sequence length="235" mass="26281">MFFSYFYFALNAGSLLSNTILVYFEDSGHWTAGIPLTRVAQVFVAASKKWKVSVLTDGDELYELEGSESAIKGSRKIYHSDNFRVLDKAATLREKEMTDPSKQNTWRLSTVNQVEEVKCILKMLPIWLCTIIYSVIFTQMASLFVEQGDFMNSDIGSSHLPATSMSAFDIMSVLIFTFVYNQLLVPVNGRLTGNPYISQLQRMGIGLLIGVLAMLAAATEIHRLKYVNSKGETSS</sequence>
<protein>
    <submittedName>
        <fullName evidence="7">Uncharacterized protein</fullName>
    </submittedName>
</protein>
<feature type="transmembrane region" description="Helical" evidence="6">
    <location>
        <begin position="6"/>
        <end position="24"/>
    </location>
</feature>
<dbReference type="InterPro" id="IPR000109">
    <property type="entry name" value="POT_fam"/>
</dbReference>
<keyword evidence="8" id="KW-1185">Reference proteome</keyword>
<gene>
    <name evidence="7" type="ORF">Sjap_005517</name>
</gene>
<evidence type="ECO:0000256" key="3">
    <source>
        <dbReference type="ARBA" id="ARBA00022692"/>
    </source>
</evidence>
<evidence type="ECO:0000256" key="6">
    <source>
        <dbReference type="SAM" id="Phobius"/>
    </source>
</evidence>
<evidence type="ECO:0000313" key="8">
    <source>
        <dbReference type="Proteomes" id="UP001417504"/>
    </source>
</evidence>
<dbReference type="Gene3D" id="1.20.1250.20">
    <property type="entry name" value="MFS general substrate transporter like domains"/>
    <property type="match status" value="1"/>
</dbReference>
<comment type="subcellular location">
    <subcellularLocation>
        <location evidence="1">Membrane</location>
        <topology evidence="1">Multi-pass membrane protein</topology>
    </subcellularLocation>
</comment>
<dbReference type="InterPro" id="IPR036259">
    <property type="entry name" value="MFS_trans_sf"/>
</dbReference>
<evidence type="ECO:0000256" key="1">
    <source>
        <dbReference type="ARBA" id="ARBA00004141"/>
    </source>
</evidence>
<keyword evidence="4 6" id="KW-1133">Transmembrane helix</keyword>
<accession>A0AAP0PK58</accession>
<keyword evidence="3 6" id="KW-0812">Transmembrane</keyword>
<keyword evidence="5 6" id="KW-0472">Membrane</keyword>
<evidence type="ECO:0000313" key="7">
    <source>
        <dbReference type="EMBL" id="KAK9145614.1"/>
    </source>
</evidence>
<dbReference type="GO" id="GO:0022857">
    <property type="term" value="F:transmembrane transporter activity"/>
    <property type="evidence" value="ECO:0007669"/>
    <property type="project" value="InterPro"/>
</dbReference>
<dbReference type="Pfam" id="PF00854">
    <property type="entry name" value="PTR2"/>
    <property type="match status" value="1"/>
</dbReference>